<dbReference type="GO" id="GO:0030288">
    <property type="term" value="C:outer membrane-bounded periplasmic space"/>
    <property type="evidence" value="ECO:0007669"/>
    <property type="project" value="TreeGrafter"/>
</dbReference>
<keyword evidence="8" id="KW-1185">Reference proteome</keyword>
<dbReference type="PROSITE" id="PS50983">
    <property type="entry name" value="FE_B12_PBP"/>
    <property type="match status" value="1"/>
</dbReference>
<comment type="subcellular location">
    <subcellularLocation>
        <location evidence="1">Cell envelope</location>
    </subcellularLocation>
</comment>
<feature type="compositionally biased region" description="Low complexity" evidence="5">
    <location>
        <begin position="12"/>
        <end position="22"/>
    </location>
</feature>
<dbReference type="OrthoDB" id="1846031at2"/>
<dbReference type="CDD" id="cd01146">
    <property type="entry name" value="FhuD"/>
    <property type="match status" value="1"/>
</dbReference>
<dbReference type="InterPro" id="IPR002491">
    <property type="entry name" value="ABC_transptr_periplasmic_BD"/>
</dbReference>
<gene>
    <name evidence="7" type="primary">yfiY_4</name>
    <name evidence="7" type="ORF">Csp1_05310</name>
</gene>
<dbReference type="Pfam" id="PF01497">
    <property type="entry name" value="Peripla_BP_2"/>
    <property type="match status" value="1"/>
</dbReference>
<evidence type="ECO:0000259" key="6">
    <source>
        <dbReference type="PROSITE" id="PS50983"/>
    </source>
</evidence>
<dbReference type="GO" id="GO:1901678">
    <property type="term" value="P:iron coordination entity transport"/>
    <property type="evidence" value="ECO:0007669"/>
    <property type="project" value="UniProtKB-ARBA"/>
</dbReference>
<accession>A0A2Z3YNI8</accession>
<comment type="similarity">
    <text evidence="2">Belongs to the bacterial solute-binding protein 8 family.</text>
</comment>
<reference evidence="8" key="1">
    <citation type="submission" date="2017-11" db="EMBL/GenBank/DDBJ databases">
        <title>Otitis media/interna in a cat caused by the recently described species Corynebacterium provencense.</title>
        <authorList>
            <person name="Kittl S."/>
            <person name="Brodard I."/>
            <person name="Rychener L."/>
            <person name="Jores J."/>
            <person name="Roosje P."/>
            <person name="Gobeli Brawand S."/>
        </authorList>
    </citation>
    <scope>NUCLEOTIDE SEQUENCE [LARGE SCALE GENOMIC DNA]</scope>
    <source>
        <strain evidence="8">17KM38</strain>
    </source>
</reference>
<dbReference type="AlphaFoldDB" id="A0A2Z3YNI8"/>
<evidence type="ECO:0000256" key="4">
    <source>
        <dbReference type="ARBA" id="ARBA00022729"/>
    </source>
</evidence>
<dbReference type="PANTHER" id="PTHR30532">
    <property type="entry name" value="IRON III DICITRATE-BINDING PERIPLASMIC PROTEIN"/>
    <property type="match status" value="1"/>
</dbReference>
<feature type="region of interest" description="Disordered" evidence="5">
    <location>
        <begin position="1"/>
        <end position="22"/>
    </location>
</feature>
<sequence length="374" mass="39737">MTEPIFNRRPARPAADHAPATAGTGASLWSHLRRATGVLTATVLAAGLVACGTDGDGDATSAAGADFEPVTVTHALGTAEITEKPERVVTLGQGSAETAVALGVIPVGTEEYEWGADDSGQLPWIREELEKKQVPEDEWPRLIDAGDSGVSPEEVAALDPDVILAPWSGITEEQYAALSALAPTVAYPEKPWTIDWKDQITTVATALGEKEKAAGLIDGIEGRFAEVRSAHPEFAQHDFAFIYNQGPAGELGVFLPSEQRAAMVENLGLRVAPVVEQMKSREKEGTDSATFSLENADILDDVDVIFTFYSDPANRAEMEDVPTYGAVPAIRKGAVVAPTDNSFVTASSIINPLTVPWSIDRYVPMIRDALSAAA</sequence>
<dbReference type="EMBL" id="CP024988">
    <property type="protein sequence ID" value="AWT25349.1"/>
    <property type="molecule type" value="Genomic_DNA"/>
</dbReference>
<proteinExistence type="inferred from homology"/>
<dbReference type="Gene3D" id="3.40.50.1980">
    <property type="entry name" value="Nitrogenase molybdenum iron protein domain"/>
    <property type="match status" value="2"/>
</dbReference>
<dbReference type="STRING" id="1737425.GCA_900049755_00844"/>
<feature type="domain" description="Fe/B12 periplasmic-binding" evidence="6">
    <location>
        <begin position="87"/>
        <end position="370"/>
    </location>
</feature>
<dbReference type="KEGG" id="cpre:Csp1_05310"/>
<keyword evidence="3" id="KW-0813">Transport</keyword>
<evidence type="ECO:0000256" key="2">
    <source>
        <dbReference type="ARBA" id="ARBA00008814"/>
    </source>
</evidence>
<evidence type="ECO:0000256" key="5">
    <source>
        <dbReference type="SAM" id="MobiDB-lite"/>
    </source>
</evidence>
<dbReference type="InterPro" id="IPR051313">
    <property type="entry name" value="Bact_iron-sidero_bind"/>
</dbReference>
<dbReference type="Proteomes" id="UP000247696">
    <property type="component" value="Chromosome"/>
</dbReference>
<organism evidence="7 8">
    <name type="scientific">Corynebacterium provencense</name>
    <dbReference type="NCBI Taxonomy" id="1737425"/>
    <lineage>
        <taxon>Bacteria</taxon>
        <taxon>Bacillati</taxon>
        <taxon>Actinomycetota</taxon>
        <taxon>Actinomycetes</taxon>
        <taxon>Mycobacteriales</taxon>
        <taxon>Corynebacteriaceae</taxon>
        <taxon>Corynebacterium</taxon>
    </lineage>
</organism>
<keyword evidence="7" id="KW-0449">Lipoprotein</keyword>
<name>A0A2Z3YNI8_9CORY</name>
<protein>
    <submittedName>
        <fullName evidence="7">Putative siderophore-binding lipoprotein YfiY</fullName>
    </submittedName>
</protein>
<keyword evidence="4" id="KW-0732">Signal</keyword>
<dbReference type="SUPFAM" id="SSF53807">
    <property type="entry name" value="Helical backbone' metal receptor"/>
    <property type="match status" value="1"/>
</dbReference>
<evidence type="ECO:0000313" key="7">
    <source>
        <dbReference type="EMBL" id="AWT25349.1"/>
    </source>
</evidence>
<dbReference type="PANTHER" id="PTHR30532:SF24">
    <property type="entry name" value="FERRIC ENTEROBACTIN-BINDING PERIPLASMIC PROTEIN FEPB"/>
    <property type="match status" value="1"/>
</dbReference>
<evidence type="ECO:0000313" key="8">
    <source>
        <dbReference type="Proteomes" id="UP000247696"/>
    </source>
</evidence>
<dbReference type="RefSeq" id="WP_110481009.1">
    <property type="nucleotide sequence ID" value="NZ_CP024988.1"/>
</dbReference>
<evidence type="ECO:0000256" key="3">
    <source>
        <dbReference type="ARBA" id="ARBA00022448"/>
    </source>
</evidence>
<evidence type="ECO:0000256" key="1">
    <source>
        <dbReference type="ARBA" id="ARBA00004196"/>
    </source>
</evidence>